<feature type="region of interest" description="Disordered" evidence="1">
    <location>
        <begin position="298"/>
        <end position="329"/>
    </location>
</feature>
<dbReference type="AlphaFoldDB" id="A0A3M7C2J6"/>
<gene>
    <name evidence="3" type="ORF">D0863_15878</name>
</gene>
<evidence type="ECO:0000313" key="3">
    <source>
        <dbReference type="EMBL" id="RMY46279.1"/>
    </source>
</evidence>
<feature type="region of interest" description="Disordered" evidence="1">
    <location>
        <begin position="199"/>
        <end position="264"/>
    </location>
</feature>
<name>A0A3M7C2J6_HORWE</name>
<sequence>MGDSINTRLLRHPHPFDPPRHHLLPPNRLGLAAASLNAMTSRPTVKTEPFDMDSFFDFSQGGGAQPSPATASSSKIDALSPFDKGEERQQFNGPSHDYSQYKQQVGLPVGSMANMPMSQPQMFDGYNSGIGDMGFDGGFGAGWSSGIDMDSEMDFANPQSSMPPMFFPPQNEGDNFVNPNTIGGHEEPTSNVGRLWPGMHSQQAQQAAMQKAAQNQAMQQRQMKLQAQHAQYRQLANQSQAPQQQSQNMSKRPSNVSEPHVEESISRLLNQMRQQSTASMDDDGSPGGLLPQIARMKKDEEEMDEDERLLASDEGKKLSSKERRQLRNKVSARAFRSRRKEYISQLEGEVALKTQEASTLRQENGALLQENDRYRGLIETLLRHPAFTPFINDISKDPATLISQAQQMAPPQQPQAHQAPTPAQPAPQPQQHAPQQEQKSDFMNFDASQLQIPSQQPAQEQQSQQVSMAMIPEENFSKLNLGNYQPSMNFNQFNTVNAYAVTDVPAPDPVNLLATSSSAHLSASSSAPIYDFDFASDMTTGTSSSPRNLDVLLAKLDGAASRMSPL</sequence>
<accession>A0A3M7C2J6</accession>
<dbReference type="OrthoDB" id="5571888at2759"/>
<dbReference type="InterPro" id="IPR046347">
    <property type="entry name" value="bZIP_sf"/>
</dbReference>
<proteinExistence type="predicted"/>
<organism evidence="3 4">
    <name type="scientific">Hortaea werneckii</name>
    <name type="common">Black yeast</name>
    <name type="synonym">Cladosporium werneckii</name>
    <dbReference type="NCBI Taxonomy" id="91943"/>
    <lineage>
        <taxon>Eukaryota</taxon>
        <taxon>Fungi</taxon>
        <taxon>Dikarya</taxon>
        <taxon>Ascomycota</taxon>
        <taxon>Pezizomycotina</taxon>
        <taxon>Dothideomycetes</taxon>
        <taxon>Dothideomycetidae</taxon>
        <taxon>Mycosphaerellales</taxon>
        <taxon>Teratosphaeriaceae</taxon>
        <taxon>Hortaea</taxon>
    </lineage>
</organism>
<evidence type="ECO:0000313" key="4">
    <source>
        <dbReference type="Proteomes" id="UP000269276"/>
    </source>
</evidence>
<dbReference type="SMART" id="SM00338">
    <property type="entry name" value="BRLZ"/>
    <property type="match status" value="1"/>
</dbReference>
<feature type="compositionally biased region" description="Low complexity" evidence="1">
    <location>
        <begin position="405"/>
        <end position="421"/>
    </location>
</feature>
<feature type="compositionally biased region" description="Basic and acidic residues" evidence="1">
    <location>
        <begin position="308"/>
        <end position="325"/>
    </location>
</feature>
<feature type="domain" description="BZIP" evidence="2">
    <location>
        <begin position="318"/>
        <end position="381"/>
    </location>
</feature>
<dbReference type="EMBL" id="QWIP01001421">
    <property type="protein sequence ID" value="RMY46279.1"/>
    <property type="molecule type" value="Genomic_DNA"/>
</dbReference>
<dbReference type="VEuPathDB" id="FungiDB:BTJ68_10924"/>
<feature type="region of interest" description="Disordered" evidence="1">
    <location>
        <begin position="405"/>
        <end position="439"/>
    </location>
</feature>
<dbReference type="SUPFAM" id="SSF57959">
    <property type="entry name" value="Leucine zipper domain"/>
    <property type="match status" value="1"/>
</dbReference>
<dbReference type="GO" id="GO:0003700">
    <property type="term" value="F:DNA-binding transcription factor activity"/>
    <property type="evidence" value="ECO:0007669"/>
    <property type="project" value="InterPro"/>
</dbReference>
<protein>
    <recommendedName>
        <fullName evidence="2">BZIP domain-containing protein</fullName>
    </recommendedName>
</protein>
<comment type="caution">
    <text evidence="3">The sequence shown here is derived from an EMBL/GenBank/DDBJ whole genome shotgun (WGS) entry which is preliminary data.</text>
</comment>
<dbReference type="Gene3D" id="1.20.5.170">
    <property type="match status" value="1"/>
</dbReference>
<dbReference type="PROSITE" id="PS50217">
    <property type="entry name" value="BZIP"/>
    <property type="match status" value="1"/>
</dbReference>
<dbReference type="PANTHER" id="PTHR37616">
    <property type="entry name" value="BZIP TRANSCRIPTION FACTOR 60-LIKE"/>
    <property type="match status" value="1"/>
</dbReference>
<evidence type="ECO:0000256" key="1">
    <source>
        <dbReference type="SAM" id="MobiDB-lite"/>
    </source>
</evidence>
<dbReference type="PANTHER" id="PTHR37616:SF2">
    <property type="entry name" value="BZIP DOMAIN-CONTAINING PROTEIN"/>
    <property type="match status" value="1"/>
</dbReference>
<feature type="compositionally biased region" description="Low complexity" evidence="1">
    <location>
        <begin position="202"/>
        <end position="248"/>
    </location>
</feature>
<dbReference type="CDD" id="cd14810">
    <property type="entry name" value="bZIP_u1"/>
    <property type="match status" value="1"/>
</dbReference>
<feature type="region of interest" description="Disordered" evidence="1">
    <location>
        <begin position="1"/>
        <end position="22"/>
    </location>
</feature>
<reference evidence="3 4" key="1">
    <citation type="journal article" date="2018" name="BMC Genomics">
        <title>Genomic evidence for intraspecific hybridization in a clonal and extremely halotolerant yeast.</title>
        <authorList>
            <person name="Gostincar C."/>
            <person name="Stajich J.E."/>
            <person name="Zupancic J."/>
            <person name="Zalar P."/>
            <person name="Gunde-Cimerman N."/>
        </authorList>
    </citation>
    <scope>NUCLEOTIDE SEQUENCE [LARGE SCALE GENOMIC DNA]</scope>
    <source>
        <strain evidence="3 4">EXF-2682</strain>
    </source>
</reference>
<evidence type="ECO:0000259" key="2">
    <source>
        <dbReference type="PROSITE" id="PS50217"/>
    </source>
</evidence>
<dbReference type="InterPro" id="IPR004827">
    <property type="entry name" value="bZIP"/>
</dbReference>
<dbReference type="Pfam" id="PF00170">
    <property type="entry name" value="bZIP_1"/>
    <property type="match status" value="1"/>
</dbReference>
<dbReference type="Proteomes" id="UP000269276">
    <property type="component" value="Unassembled WGS sequence"/>
</dbReference>